<feature type="compositionally biased region" description="Basic residues" evidence="1">
    <location>
        <begin position="109"/>
        <end position="120"/>
    </location>
</feature>
<evidence type="ECO:0000313" key="2">
    <source>
        <dbReference type="EMBL" id="SDW38204.1"/>
    </source>
</evidence>
<sequence length="137" mass="16472">MQTKCKLTVFFESPFWVGIFERIEDEQLTVSKITFGSEPKDNEIYDFIIHRFHTLRFSSPVDVKEKKKVINPKRRIRLVKKQMKNAGVGTKSQMALKKQFEENKLQHRQEKKKLTHIKKQHQFELKKLKKKQKHKGH</sequence>
<dbReference type="eggNOG" id="ENOG502ZBVG">
    <property type="taxonomic scope" value="Bacteria"/>
</dbReference>
<feature type="region of interest" description="Disordered" evidence="1">
    <location>
        <begin position="101"/>
        <end position="137"/>
    </location>
</feature>
<evidence type="ECO:0000256" key="1">
    <source>
        <dbReference type="SAM" id="MobiDB-lite"/>
    </source>
</evidence>
<gene>
    <name evidence="2" type="ORF">SAMN04487759_1124</name>
</gene>
<dbReference type="OrthoDB" id="4570726at2"/>
<reference evidence="2 3" key="1">
    <citation type="submission" date="2016-10" db="EMBL/GenBank/DDBJ databases">
        <authorList>
            <person name="de Groot N.N."/>
        </authorList>
    </citation>
    <scope>NUCLEOTIDE SEQUENCE [LARGE SCALE GENOMIC DNA]</scope>
    <source>
        <strain evidence="2 3">S3b</strain>
    </source>
</reference>
<protein>
    <recommendedName>
        <fullName evidence="4">DUF2992 family protein</fullName>
    </recommendedName>
</protein>
<dbReference type="RefSeq" id="WP_074686201.1">
    <property type="nucleotide sequence ID" value="NZ_FNNF01000012.1"/>
</dbReference>
<dbReference type="STRING" id="1630.SAMN05216514_10659"/>
<dbReference type="PIRSF" id="PIRSF021328">
    <property type="entry name" value="UCP021328"/>
    <property type="match status" value="1"/>
</dbReference>
<name>A0A1H2T4P5_9FIRM</name>
<feature type="compositionally biased region" description="Basic residues" evidence="1">
    <location>
        <begin position="127"/>
        <end position="137"/>
    </location>
</feature>
<evidence type="ECO:0008006" key="4">
    <source>
        <dbReference type="Google" id="ProtNLM"/>
    </source>
</evidence>
<dbReference type="Proteomes" id="UP000182429">
    <property type="component" value="Unassembled WGS sequence"/>
</dbReference>
<proteinExistence type="predicted"/>
<organism evidence="2 3">
    <name type="scientific">Kandleria vitulina</name>
    <dbReference type="NCBI Taxonomy" id="1630"/>
    <lineage>
        <taxon>Bacteria</taxon>
        <taxon>Bacillati</taxon>
        <taxon>Bacillota</taxon>
        <taxon>Erysipelotrichia</taxon>
        <taxon>Erysipelotrichales</taxon>
        <taxon>Coprobacillaceae</taxon>
        <taxon>Kandleria</taxon>
    </lineage>
</organism>
<dbReference type="InterPro" id="IPR016787">
    <property type="entry name" value="UCP021328"/>
</dbReference>
<dbReference type="AlphaFoldDB" id="A0A1H2T4P5"/>
<accession>A0A1H2T4P5</accession>
<dbReference type="EMBL" id="FNNF01000012">
    <property type="protein sequence ID" value="SDW38204.1"/>
    <property type="molecule type" value="Genomic_DNA"/>
</dbReference>
<evidence type="ECO:0000313" key="3">
    <source>
        <dbReference type="Proteomes" id="UP000182429"/>
    </source>
</evidence>
<dbReference type="Pfam" id="PF11208">
    <property type="entry name" value="DUF2992"/>
    <property type="match status" value="1"/>
</dbReference>